<sequence length="55" mass="6232">MRMYYTTASAIRDREELVCLKLADCPKRTLASLANGRSTLTFVVTKPGLHIFKDE</sequence>
<comment type="caution">
    <text evidence="1">The sequence shown here is derived from an EMBL/GenBank/DDBJ whole genome shotgun (WGS) entry which is preliminary data.</text>
</comment>
<evidence type="ECO:0000313" key="1">
    <source>
        <dbReference type="EMBL" id="RCN45367.1"/>
    </source>
</evidence>
<reference evidence="1 2" key="1">
    <citation type="submission" date="2014-10" db="EMBL/GenBank/DDBJ databases">
        <title>Draft genome of the hookworm Ancylostoma caninum.</title>
        <authorList>
            <person name="Mitreva M."/>
        </authorList>
    </citation>
    <scope>NUCLEOTIDE SEQUENCE [LARGE SCALE GENOMIC DNA]</scope>
    <source>
        <strain evidence="1 2">Baltimore</strain>
    </source>
</reference>
<gene>
    <name evidence="1" type="ORF">ANCCAN_08588</name>
</gene>
<accession>A0A368GR03</accession>
<dbReference type="OrthoDB" id="5832818at2759"/>
<organism evidence="1 2">
    <name type="scientific">Ancylostoma caninum</name>
    <name type="common">Dog hookworm</name>
    <dbReference type="NCBI Taxonomy" id="29170"/>
    <lineage>
        <taxon>Eukaryota</taxon>
        <taxon>Metazoa</taxon>
        <taxon>Ecdysozoa</taxon>
        <taxon>Nematoda</taxon>
        <taxon>Chromadorea</taxon>
        <taxon>Rhabditida</taxon>
        <taxon>Rhabditina</taxon>
        <taxon>Rhabditomorpha</taxon>
        <taxon>Strongyloidea</taxon>
        <taxon>Ancylostomatidae</taxon>
        <taxon>Ancylostomatinae</taxon>
        <taxon>Ancylostoma</taxon>
    </lineage>
</organism>
<evidence type="ECO:0000313" key="2">
    <source>
        <dbReference type="Proteomes" id="UP000252519"/>
    </source>
</evidence>
<dbReference type="AlphaFoldDB" id="A0A368GR03"/>
<dbReference type="Proteomes" id="UP000252519">
    <property type="component" value="Unassembled WGS sequence"/>
</dbReference>
<name>A0A368GR03_ANCCA</name>
<protein>
    <submittedName>
        <fullName evidence="1">Uncharacterized protein</fullName>
    </submittedName>
</protein>
<dbReference type="EMBL" id="JOJR01000103">
    <property type="protein sequence ID" value="RCN45367.1"/>
    <property type="molecule type" value="Genomic_DNA"/>
</dbReference>
<proteinExistence type="predicted"/>
<keyword evidence="2" id="KW-1185">Reference proteome</keyword>